<organism evidence="3 4">
    <name type="scientific">Pelagibacterium nitratireducens</name>
    <dbReference type="NCBI Taxonomy" id="1046114"/>
    <lineage>
        <taxon>Bacteria</taxon>
        <taxon>Pseudomonadati</taxon>
        <taxon>Pseudomonadota</taxon>
        <taxon>Alphaproteobacteria</taxon>
        <taxon>Hyphomicrobiales</taxon>
        <taxon>Devosiaceae</taxon>
        <taxon>Pelagibacterium</taxon>
    </lineage>
</organism>
<dbReference type="InterPro" id="IPR001789">
    <property type="entry name" value="Sig_transdc_resp-reg_receiver"/>
</dbReference>
<sequence length="119" mass="12728">MDKNPFAGRKILIVEDDYMIVIDLIHQLEQLGAHIIGPASSNEQALRLIAETASLGGAVLDLKVSGEMSVPVADALSEKGIRFVFATGTNANEVPKKFAHVPFYGKPVSILEIAQALSV</sequence>
<gene>
    <name evidence="3" type="ORF">V6617_18235</name>
</gene>
<feature type="domain" description="Response regulatory" evidence="2">
    <location>
        <begin position="10"/>
        <end position="119"/>
    </location>
</feature>
<keyword evidence="3" id="KW-0614">Plasmid</keyword>
<dbReference type="InterPro" id="IPR011006">
    <property type="entry name" value="CheY-like_superfamily"/>
</dbReference>
<geneLocation type="plasmid" evidence="3 4">
    <name>unnamed</name>
</geneLocation>
<evidence type="ECO:0000259" key="2">
    <source>
        <dbReference type="PROSITE" id="PS50110"/>
    </source>
</evidence>
<dbReference type="RefSeq" id="WP_338610961.1">
    <property type="nucleotide sequence ID" value="NZ_CP146276.1"/>
</dbReference>
<evidence type="ECO:0000313" key="4">
    <source>
        <dbReference type="Proteomes" id="UP001369958"/>
    </source>
</evidence>
<keyword evidence="4" id="KW-1185">Reference proteome</keyword>
<dbReference type="SUPFAM" id="SSF52172">
    <property type="entry name" value="CheY-like"/>
    <property type="match status" value="1"/>
</dbReference>
<evidence type="ECO:0000313" key="3">
    <source>
        <dbReference type="EMBL" id="WWT34835.1"/>
    </source>
</evidence>
<dbReference type="Gene3D" id="3.40.50.2300">
    <property type="match status" value="1"/>
</dbReference>
<dbReference type="EMBL" id="CP146276">
    <property type="protein sequence ID" value="WWT34835.1"/>
    <property type="molecule type" value="Genomic_DNA"/>
</dbReference>
<proteinExistence type="predicted"/>
<dbReference type="Proteomes" id="UP001369958">
    <property type="component" value="Plasmid unnamed"/>
</dbReference>
<evidence type="ECO:0000256" key="1">
    <source>
        <dbReference type="PROSITE-ProRule" id="PRU00169"/>
    </source>
</evidence>
<dbReference type="PROSITE" id="PS50110">
    <property type="entry name" value="RESPONSE_REGULATORY"/>
    <property type="match status" value="1"/>
</dbReference>
<keyword evidence="1" id="KW-0597">Phosphoprotein</keyword>
<protein>
    <submittedName>
        <fullName evidence="3">Response regulator</fullName>
    </submittedName>
</protein>
<accession>A0ABZ2I6N2</accession>
<reference evidence="3 4" key="1">
    <citation type="submission" date="2024-02" db="EMBL/GenBank/DDBJ databases">
        <title>Complete genome sequence of Pelagibacterium nitratireducens ZH15.</title>
        <authorList>
            <person name="Zhao L.H."/>
        </authorList>
    </citation>
    <scope>NUCLEOTIDE SEQUENCE [LARGE SCALE GENOMIC DNA]</scope>
    <source>
        <strain evidence="3 4">ZH15</strain>
        <plasmid evidence="3 4">unnamed</plasmid>
    </source>
</reference>
<feature type="modified residue" description="4-aspartylphosphate" evidence="1">
    <location>
        <position position="61"/>
    </location>
</feature>
<name>A0ABZ2I6N2_9HYPH</name>